<dbReference type="EMBL" id="JAVDPW010000003">
    <property type="protein sequence ID" value="MDR6289740.1"/>
    <property type="molecule type" value="Genomic_DNA"/>
</dbReference>
<dbReference type="SUPFAM" id="SSF46689">
    <property type="entry name" value="Homeodomain-like"/>
    <property type="match status" value="1"/>
</dbReference>
<evidence type="ECO:0000259" key="5">
    <source>
        <dbReference type="PROSITE" id="PS50977"/>
    </source>
</evidence>
<evidence type="ECO:0000256" key="2">
    <source>
        <dbReference type="ARBA" id="ARBA00023125"/>
    </source>
</evidence>
<name>A0ABU1JQC3_9PROT</name>
<keyword evidence="3" id="KW-0804">Transcription</keyword>
<dbReference type="Proteomes" id="UP001262410">
    <property type="component" value="Unassembled WGS sequence"/>
</dbReference>
<dbReference type="RefSeq" id="WP_309794018.1">
    <property type="nucleotide sequence ID" value="NZ_JAVDPW010000003.1"/>
</dbReference>
<proteinExistence type="predicted"/>
<dbReference type="Gene3D" id="1.10.357.10">
    <property type="entry name" value="Tetracycline Repressor, domain 2"/>
    <property type="match status" value="1"/>
</dbReference>
<accession>A0ABU1JQC3</accession>
<evidence type="ECO:0000313" key="6">
    <source>
        <dbReference type="EMBL" id="MDR6289740.1"/>
    </source>
</evidence>
<evidence type="ECO:0000256" key="4">
    <source>
        <dbReference type="PROSITE-ProRule" id="PRU00335"/>
    </source>
</evidence>
<gene>
    <name evidence="6" type="ORF">E9232_002255</name>
</gene>
<dbReference type="InterPro" id="IPR001647">
    <property type="entry name" value="HTH_TetR"/>
</dbReference>
<evidence type="ECO:0000256" key="3">
    <source>
        <dbReference type="ARBA" id="ARBA00023163"/>
    </source>
</evidence>
<comment type="caution">
    <text evidence="6">The sequence shown here is derived from an EMBL/GenBank/DDBJ whole genome shotgun (WGS) entry which is preliminary data.</text>
</comment>
<reference evidence="6 7" key="1">
    <citation type="submission" date="2023-07" db="EMBL/GenBank/DDBJ databases">
        <title>Sorghum-associated microbial communities from plants grown in Nebraska, USA.</title>
        <authorList>
            <person name="Schachtman D."/>
        </authorList>
    </citation>
    <scope>NUCLEOTIDE SEQUENCE [LARGE SCALE GENOMIC DNA]</scope>
    <source>
        <strain evidence="6 7">584</strain>
    </source>
</reference>
<evidence type="ECO:0000256" key="1">
    <source>
        <dbReference type="ARBA" id="ARBA00023015"/>
    </source>
</evidence>
<organism evidence="6 7">
    <name type="scientific">Inquilinus ginsengisoli</name>
    <dbReference type="NCBI Taxonomy" id="363840"/>
    <lineage>
        <taxon>Bacteria</taxon>
        <taxon>Pseudomonadati</taxon>
        <taxon>Pseudomonadota</taxon>
        <taxon>Alphaproteobacteria</taxon>
        <taxon>Rhodospirillales</taxon>
        <taxon>Rhodospirillaceae</taxon>
        <taxon>Inquilinus</taxon>
    </lineage>
</organism>
<dbReference type="Pfam" id="PF00440">
    <property type="entry name" value="TetR_N"/>
    <property type="match status" value="1"/>
</dbReference>
<dbReference type="SUPFAM" id="SSF48498">
    <property type="entry name" value="Tetracyclin repressor-like, C-terminal domain"/>
    <property type="match status" value="1"/>
</dbReference>
<keyword evidence="2 4" id="KW-0238">DNA-binding</keyword>
<keyword evidence="1" id="KW-0805">Transcription regulation</keyword>
<evidence type="ECO:0000313" key="7">
    <source>
        <dbReference type="Proteomes" id="UP001262410"/>
    </source>
</evidence>
<dbReference type="InterPro" id="IPR009057">
    <property type="entry name" value="Homeodomain-like_sf"/>
</dbReference>
<sequence>MDSRPARRGPKPKPDTRANLVQAGLRMIHAEGYAATGIQGIVEGADVPKGSFYNHFPSKEAFGAAVIDAYSARGQDKLRAFLCDPDVAPRARLEAYFDDRIEAFRASGFVRGCLMGNFSAEAADHSPLIRERLAEHFGAWSRLFEACIAEAQGQGTIGGQFPAALLARFVMNSWEGALLRMRVEKSDGPLIEFKQLVFGRLLD</sequence>
<feature type="DNA-binding region" description="H-T-H motif" evidence="4">
    <location>
        <begin position="37"/>
        <end position="56"/>
    </location>
</feature>
<dbReference type="InterPro" id="IPR036271">
    <property type="entry name" value="Tet_transcr_reg_TetR-rel_C_sf"/>
</dbReference>
<dbReference type="PROSITE" id="PS50977">
    <property type="entry name" value="HTH_TETR_2"/>
    <property type="match status" value="1"/>
</dbReference>
<dbReference type="PRINTS" id="PR00455">
    <property type="entry name" value="HTHTETR"/>
</dbReference>
<dbReference type="PANTHER" id="PTHR47506:SF6">
    <property type="entry name" value="HTH-TYPE TRANSCRIPTIONAL REPRESSOR NEMR"/>
    <property type="match status" value="1"/>
</dbReference>
<dbReference type="PANTHER" id="PTHR47506">
    <property type="entry name" value="TRANSCRIPTIONAL REGULATORY PROTEIN"/>
    <property type="match status" value="1"/>
</dbReference>
<dbReference type="Pfam" id="PF16925">
    <property type="entry name" value="TetR_C_13"/>
    <property type="match status" value="1"/>
</dbReference>
<keyword evidence="7" id="KW-1185">Reference proteome</keyword>
<protein>
    <submittedName>
        <fullName evidence="6">TetR/AcrR family transcriptional repressor of nem operon</fullName>
    </submittedName>
</protein>
<dbReference type="InterPro" id="IPR011075">
    <property type="entry name" value="TetR_C"/>
</dbReference>
<feature type="domain" description="HTH tetR-type" evidence="5">
    <location>
        <begin position="14"/>
        <end position="74"/>
    </location>
</feature>